<name>A0A1B1UCG1_9BRAD</name>
<protein>
    <submittedName>
        <fullName evidence="1">Uncharacterized protein</fullName>
    </submittedName>
</protein>
<accession>A0A1B1UCG1</accession>
<dbReference type="EMBL" id="CP016428">
    <property type="protein sequence ID" value="ANW00445.1"/>
    <property type="molecule type" value="Genomic_DNA"/>
</dbReference>
<sequence>MPAHRSLQMPVSSLEGLPVFAEFSAADSPLLHSCRCEGKSAKPKMRSYPQPPLYAINRVQEPFA</sequence>
<evidence type="ECO:0000313" key="1">
    <source>
        <dbReference type="EMBL" id="ANW00445.1"/>
    </source>
</evidence>
<keyword evidence="2" id="KW-1185">Reference proteome</keyword>
<dbReference type="Proteomes" id="UP000092839">
    <property type="component" value="Chromosome"/>
</dbReference>
<gene>
    <name evidence="1" type="ORF">LMTR13_09980</name>
</gene>
<reference evidence="1 2" key="1">
    <citation type="submission" date="2016-07" db="EMBL/GenBank/DDBJ databases">
        <title>Complete genome sequence of Bradyrhizobium icense LMTR 13T, a potential inoculant strain isolated from lima bean (Phaseolus lunatus) in Peru.</title>
        <authorList>
            <person name="Ormeno-Orrillo E."/>
            <person name="Duran D."/>
            <person name="Rogel M.A."/>
            <person name="Rey L."/>
            <person name="Imperial J."/>
            <person name="Ruiz-Argueso T."/>
            <person name="Martinez-Romero E."/>
        </authorList>
    </citation>
    <scope>NUCLEOTIDE SEQUENCE [LARGE SCALE GENOMIC DNA]</scope>
    <source>
        <strain evidence="1 2">LMTR 13</strain>
    </source>
</reference>
<proteinExistence type="predicted"/>
<dbReference type="AlphaFoldDB" id="A0A1B1UCG1"/>
<organism evidence="1 2">
    <name type="scientific">Bradyrhizobium icense</name>
    <dbReference type="NCBI Taxonomy" id="1274631"/>
    <lineage>
        <taxon>Bacteria</taxon>
        <taxon>Pseudomonadati</taxon>
        <taxon>Pseudomonadota</taxon>
        <taxon>Alphaproteobacteria</taxon>
        <taxon>Hyphomicrobiales</taxon>
        <taxon>Nitrobacteraceae</taxon>
        <taxon>Bradyrhizobium</taxon>
    </lineage>
</organism>
<dbReference type="KEGG" id="bic:LMTR13_09980"/>
<evidence type="ECO:0000313" key="2">
    <source>
        <dbReference type="Proteomes" id="UP000092839"/>
    </source>
</evidence>